<gene>
    <name evidence="5" type="ORF">PDM29_12205</name>
</gene>
<keyword evidence="2" id="KW-0238">DNA-binding</keyword>
<dbReference type="PROSITE" id="PS00041">
    <property type="entry name" value="HTH_ARAC_FAMILY_1"/>
    <property type="match status" value="1"/>
</dbReference>
<dbReference type="RefSeq" id="WP_311190390.1">
    <property type="nucleotide sequence ID" value="NZ_CP115541.1"/>
</dbReference>
<dbReference type="PANTHER" id="PTHR43436">
    <property type="entry name" value="ARAC-FAMILY TRANSCRIPTIONAL REGULATOR"/>
    <property type="match status" value="1"/>
</dbReference>
<protein>
    <submittedName>
        <fullName evidence="5">AraC family transcriptional regulator</fullName>
    </submittedName>
</protein>
<evidence type="ECO:0000259" key="4">
    <source>
        <dbReference type="PROSITE" id="PS01124"/>
    </source>
</evidence>
<dbReference type="Gene3D" id="1.10.10.60">
    <property type="entry name" value="Homeodomain-like"/>
    <property type="match status" value="2"/>
</dbReference>
<dbReference type="PANTHER" id="PTHR43436:SF1">
    <property type="entry name" value="TRANSCRIPTIONAL REGULATORY PROTEIN"/>
    <property type="match status" value="1"/>
</dbReference>
<accession>A0ABY9YJS7</accession>
<dbReference type="PROSITE" id="PS01124">
    <property type="entry name" value="HTH_ARAC_FAMILY_2"/>
    <property type="match status" value="1"/>
</dbReference>
<reference evidence="5 6" key="1">
    <citation type="submission" date="2022-12" db="EMBL/GenBank/DDBJ databases">
        <title>Two new species, Stenotrophomonas aracearum and Stenotrophomonas oahuensis, isolated from Anthurium (Araceae family) in Hawaii.</title>
        <authorList>
            <person name="Chunag S.C."/>
            <person name="Dobhal S."/>
            <person name="Alvarez A."/>
            <person name="Arif M."/>
        </authorList>
    </citation>
    <scope>NUCLEOTIDE SEQUENCE [LARGE SCALE GENOMIC DNA]</scope>
    <source>
        <strain evidence="5 6">A5586</strain>
    </source>
</reference>
<dbReference type="InterPro" id="IPR009594">
    <property type="entry name" value="Tscrpt_reg_HTH_AraC_N"/>
</dbReference>
<dbReference type="SMART" id="SM00342">
    <property type="entry name" value="HTH_ARAC"/>
    <property type="match status" value="1"/>
</dbReference>
<keyword evidence="6" id="KW-1185">Reference proteome</keyword>
<organism evidence="5 6">
    <name type="scientific">Stenotrophomonas oahuensis</name>
    <dbReference type="NCBI Taxonomy" id="3003271"/>
    <lineage>
        <taxon>Bacteria</taxon>
        <taxon>Pseudomonadati</taxon>
        <taxon>Pseudomonadota</taxon>
        <taxon>Gammaproteobacteria</taxon>
        <taxon>Lysobacterales</taxon>
        <taxon>Lysobacteraceae</taxon>
        <taxon>Stenotrophomonas</taxon>
    </lineage>
</organism>
<evidence type="ECO:0000313" key="5">
    <source>
        <dbReference type="EMBL" id="WNH51131.1"/>
    </source>
</evidence>
<dbReference type="Pfam" id="PF12833">
    <property type="entry name" value="HTH_18"/>
    <property type="match status" value="1"/>
</dbReference>
<evidence type="ECO:0000256" key="2">
    <source>
        <dbReference type="ARBA" id="ARBA00023125"/>
    </source>
</evidence>
<dbReference type="SUPFAM" id="SSF46689">
    <property type="entry name" value="Homeodomain-like"/>
    <property type="match status" value="2"/>
</dbReference>
<dbReference type="Pfam" id="PF06719">
    <property type="entry name" value="AraC_N"/>
    <property type="match status" value="1"/>
</dbReference>
<dbReference type="Proteomes" id="UP001302072">
    <property type="component" value="Chromosome"/>
</dbReference>
<feature type="domain" description="HTH araC/xylS-type" evidence="4">
    <location>
        <begin position="203"/>
        <end position="301"/>
    </location>
</feature>
<keyword evidence="3" id="KW-0804">Transcription</keyword>
<dbReference type="EMBL" id="CP115541">
    <property type="protein sequence ID" value="WNH51131.1"/>
    <property type="molecule type" value="Genomic_DNA"/>
</dbReference>
<evidence type="ECO:0000256" key="3">
    <source>
        <dbReference type="ARBA" id="ARBA00023163"/>
    </source>
</evidence>
<proteinExistence type="predicted"/>
<dbReference type="InterPro" id="IPR009057">
    <property type="entry name" value="Homeodomain-like_sf"/>
</dbReference>
<name>A0ABY9YJS7_9GAMM</name>
<dbReference type="InterPro" id="IPR018060">
    <property type="entry name" value="HTH_AraC"/>
</dbReference>
<evidence type="ECO:0000313" key="6">
    <source>
        <dbReference type="Proteomes" id="UP001302072"/>
    </source>
</evidence>
<dbReference type="InterPro" id="IPR018062">
    <property type="entry name" value="HTH_AraC-typ_CS"/>
</dbReference>
<sequence length="306" mass="33233">MPDPAATETHALLAALRQQAQHWLTTQASSGDTLRELLPGVWLGRASGARVPSAALYRPALGAVLQGAKQVLAGDRVLDYRAGEALLTRLPVPARGVVTAGSRSTPFMGMVVELDPALLREVLAQMRTAPAPDEMTVFSVVTLQAPVLDCLLRLLRLAVDNEDARHLLLPSLQRELALRLLQGPDGAAVAALAQPPPEARRLGIALRTLQRGFRQPLDVAALAQRAGMSSSQFYRRFRKATSLSPLQYHKQLRLLEARRLLQQGDTSVASAAFAVGYESASQFSREYSRLFGQSPRHTVPGSRTDR</sequence>
<keyword evidence="1" id="KW-0805">Transcription regulation</keyword>
<evidence type="ECO:0000256" key="1">
    <source>
        <dbReference type="ARBA" id="ARBA00023015"/>
    </source>
</evidence>